<dbReference type="NCBIfam" id="TIGR00481">
    <property type="entry name" value="YbhB/YbcL family Raf kinase inhibitor-like protein"/>
    <property type="match status" value="1"/>
</dbReference>
<protein>
    <submittedName>
        <fullName evidence="1">YbhB/YbcL family Raf kinase inhibitor-like protein</fullName>
    </submittedName>
</protein>
<dbReference type="Proteomes" id="UP000683428">
    <property type="component" value="Chromosome"/>
</dbReference>
<keyword evidence="2" id="KW-1185">Reference proteome</keyword>
<dbReference type="EMBL" id="CP064782">
    <property type="protein sequence ID" value="QWT48483.1"/>
    <property type="molecule type" value="Genomic_DNA"/>
</dbReference>
<dbReference type="PANTHER" id="PTHR30289">
    <property type="entry name" value="UNCHARACTERIZED PROTEIN YBCL-RELATED"/>
    <property type="match status" value="1"/>
</dbReference>
<dbReference type="PANTHER" id="PTHR30289:SF1">
    <property type="entry name" value="PEBP (PHOSPHATIDYLETHANOLAMINE-BINDING PROTEIN) FAMILY PROTEIN"/>
    <property type="match status" value="1"/>
</dbReference>
<name>A0A975XU66_9RHOO</name>
<dbReference type="InterPro" id="IPR008914">
    <property type="entry name" value="PEBP"/>
</dbReference>
<evidence type="ECO:0000313" key="1">
    <source>
        <dbReference type="EMBL" id="QWT48483.1"/>
    </source>
</evidence>
<accession>A0A975XU66</accession>
<evidence type="ECO:0000313" key="2">
    <source>
        <dbReference type="Proteomes" id="UP000683428"/>
    </source>
</evidence>
<dbReference type="Pfam" id="PF01161">
    <property type="entry name" value="PBP"/>
    <property type="match status" value="1"/>
</dbReference>
<gene>
    <name evidence="1" type="ORF">Azoinq_11550</name>
</gene>
<dbReference type="AlphaFoldDB" id="A0A975XU66"/>
<organism evidence="1 2">
    <name type="scientific">Azospira inquinata</name>
    <dbReference type="NCBI Taxonomy" id="2785627"/>
    <lineage>
        <taxon>Bacteria</taxon>
        <taxon>Pseudomonadati</taxon>
        <taxon>Pseudomonadota</taxon>
        <taxon>Betaproteobacteria</taxon>
        <taxon>Rhodocyclales</taxon>
        <taxon>Rhodocyclaceae</taxon>
        <taxon>Azospira</taxon>
    </lineage>
</organism>
<dbReference type="CDD" id="cd00865">
    <property type="entry name" value="PEBP_bact_arch"/>
    <property type="match status" value="1"/>
</dbReference>
<proteinExistence type="predicted"/>
<dbReference type="RefSeq" id="WP_216128924.1">
    <property type="nucleotide sequence ID" value="NZ_CP064782.1"/>
</dbReference>
<reference evidence="1" key="1">
    <citation type="submission" date="2020-11" db="EMBL/GenBank/DDBJ databases">
        <title>Azospira inquinata sp. nov.</title>
        <authorList>
            <person name="Moe W.M."/>
            <person name="Mikes M.C."/>
        </authorList>
    </citation>
    <scope>NUCLEOTIDE SEQUENCE</scope>
    <source>
        <strain evidence="1">Azo-3</strain>
    </source>
</reference>
<sequence length="209" mass="23001">MILTSPRLTDGQRIPPEFAFCIPHPTRHVALSQNRNPPLIWREVPEGTRSLALLCVDPDVPSVGDDVNRPDRTVPADLPRADFYHWVLVDLPPSLNGVEEGAFSKQVTPRGKTGPAAPLGARQGLNDYTGWFARDQDMRGEYFGYDGPCPPWNDAREHRYRFTVYALNVDSLPVQGGFTGPQALAAMEGHILAQASLTVTYTLNPALLG</sequence>
<dbReference type="InterPro" id="IPR005247">
    <property type="entry name" value="YbhB_YbcL/LppC-like"/>
</dbReference>
<dbReference type="KEGG" id="aiq:Azoinq_11550"/>